<organism evidence="2">
    <name type="scientific">marine sediment metagenome</name>
    <dbReference type="NCBI Taxonomy" id="412755"/>
    <lineage>
        <taxon>unclassified sequences</taxon>
        <taxon>metagenomes</taxon>
        <taxon>ecological metagenomes</taxon>
    </lineage>
</organism>
<dbReference type="PANTHER" id="PTHR30548">
    <property type="entry name" value="2-HYDROXYGLUTARYL-COA DEHYDRATASE, D-COMPONENT-RELATED"/>
    <property type="match status" value="1"/>
</dbReference>
<evidence type="ECO:0008006" key="3">
    <source>
        <dbReference type="Google" id="ProtNLM"/>
    </source>
</evidence>
<evidence type="ECO:0000256" key="1">
    <source>
        <dbReference type="ARBA" id="ARBA00005806"/>
    </source>
</evidence>
<accession>A0A0F9Q0P1</accession>
<dbReference type="PANTHER" id="PTHR30548:SF1">
    <property type="entry name" value="DEHYDRATASE SUBUNIT MJ0007-RELATED"/>
    <property type="match status" value="1"/>
</dbReference>
<dbReference type="AlphaFoldDB" id="A0A0F9Q0P1"/>
<sequence length="383" mass="44070">MLKMTNLELLADYSEFLKEKKEEGKKVIAFISHDNLPEELIDAAGFIPLRMIFAGNDELMDASHDYLPPSTCAFAQSCIGAFVVKPSYFKFLDLIDYFIVSNHCVSDICASEIISKYFNIPRLNFYLAYTKNESSLKYFKLELMNLKENLEGIIGRKISNEELKKSIEKYNTFKKKLQEFNELNVPGSVKLATLQKAILFGPSYLKELESELQKFRNEVPQIPKGSKDILFTGCSLFINDFLIEVIEEGGGNVVMFDTWIGSNYYSQTLDKDLLESNTDPIDLLVRRFKENIYGDHSIPNFLENRVSHIEKIYKNHRSKFKKSIGVINHIIKFCDHLSIMAAAFKNQLQEKNIPVLNLERDYSRSARAALETRVHAFLEMLTN</sequence>
<dbReference type="Gene3D" id="3.40.50.11900">
    <property type="match status" value="1"/>
</dbReference>
<proteinExistence type="inferred from homology"/>
<protein>
    <recommendedName>
        <fullName evidence="3">2-hydroxyacyl-CoA dehydratase</fullName>
    </recommendedName>
</protein>
<dbReference type="InterPro" id="IPR010327">
    <property type="entry name" value="FldB/FldC_alpha/beta"/>
</dbReference>
<comment type="caution">
    <text evidence="2">The sequence shown here is derived from an EMBL/GenBank/DDBJ whole genome shotgun (WGS) entry which is preliminary data.</text>
</comment>
<gene>
    <name evidence="2" type="ORF">LCGC14_0832700</name>
</gene>
<dbReference type="Gene3D" id="3.40.50.11890">
    <property type="match status" value="1"/>
</dbReference>
<dbReference type="Pfam" id="PF06050">
    <property type="entry name" value="HGD-D"/>
    <property type="match status" value="1"/>
</dbReference>
<evidence type="ECO:0000313" key="2">
    <source>
        <dbReference type="EMBL" id="KKN30572.1"/>
    </source>
</evidence>
<dbReference type="EMBL" id="LAZR01002396">
    <property type="protein sequence ID" value="KKN30572.1"/>
    <property type="molecule type" value="Genomic_DNA"/>
</dbReference>
<comment type="similarity">
    <text evidence="1">Belongs to the FldB/FldC dehydratase alpha/beta subunit family.</text>
</comment>
<name>A0A0F9Q0P1_9ZZZZ</name>
<reference evidence="2" key="1">
    <citation type="journal article" date="2015" name="Nature">
        <title>Complex archaea that bridge the gap between prokaryotes and eukaryotes.</title>
        <authorList>
            <person name="Spang A."/>
            <person name="Saw J.H."/>
            <person name="Jorgensen S.L."/>
            <person name="Zaremba-Niedzwiedzka K."/>
            <person name="Martijn J."/>
            <person name="Lind A.E."/>
            <person name="van Eijk R."/>
            <person name="Schleper C."/>
            <person name="Guy L."/>
            <person name="Ettema T.J."/>
        </authorList>
    </citation>
    <scope>NUCLEOTIDE SEQUENCE</scope>
</reference>